<dbReference type="InterPro" id="IPR006059">
    <property type="entry name" value="SBP"/>
</dbReference>
<evidence type="ECO:0000256" key="2">
    <source>
        <dbReference type="ARBA" id="ARBA00022448"/>
    </source>
</evidence>
<dbReference type="GO" id="GO:0055052">
    <property type="term" value="C:ATP-binding cassette (ABC) transporter complex, substrate-binding subunit-containing"/>
    <property type="evidence" value="ECO:0007669"/>
    <property type="project" value="TreeGrafter"/>
</dbReference>
<comment type="similarity">
    <text evidence="1">Belongs to the bacterial solute-binding protein 1 family.</text>
</comment>
<evidence type="ECO:0000313" key="4">
    <source>
        <dbReference type="EMBL" id="PSL00383.1"/>
    </source>
</evidence>
<dbReference type="GO" id="GO:0042956">
    <property type="term" value="P:maltodextrin transmembrane transport"/>
    <property type="evidence" value="ECO:0007669"/>
    <property type="project" value="TreeGrafter"/>
</dbReference>
<evidence type="ECO:0000256" key="3">
    <source>
        <dbReference type="ARBA" id="ARBA00022729"/>
    </source>
</evidence>
<dbReference type="InterPro" id="IPR006311">
    <property type="entry name" value="TAT_signal"/>
</dbReference>
<comment type="caution">
    <text evidence="4">The sequence shown here is derived from an EMBL/GenBank/DDBJ whole genome shotgun (WGS) entry which is preliminary data.</text>
</comment>
<gene>
    <name evidence="4" type="ORF">CLV30_11643</name>
</gene>
<dbReference type="EMBL" id="PYGE01000016">
    <property type="protein sequence ID" value="PSL00383.1"/>
    <property type="molecule type" value="Genomic_DNA"/>
</dbReference>
<dbReference type="AlphaFoldDB" id="A0A2P8DT42"/>
<name>A0A2P8DT42_9ACTN</name>
<dbReference type="GO" id="GO:1901982">
    <property type="term" value="F:maltose binding"/>
    <property type="evidence" value="ECO:0007669"/>
    <property type="project" value="TreeGrafter"/>
</dbReference>
<dbReference type="SUPFAM" id="SSF53850">
    <property type="entry name" value="Periplasmic binding protein-like II"/>
    <property type="match status" value="1"/>
</dbReference>
<protein>
    <submittedName>
        <fullName evidence="4">Carbohydrate ABC transporter substrate-binding protein (CUT1 family)</fullName>
    </submittedName>
</protein>
<dbReference type="PANTHER" id="PTHR30061">
    <property type="entry name" value="MALTOSE-BINDING PERIPLASMIC PROTEIN"/>
    <property type="match status" value="1"/>
</dbReference>
<evidence type="ECO:0000313" key="5">
    <source>
        <dbReference type="Proteomes" id="UP000243528"/>
    </source>
</evidence>
<evidence type="ECO:0000256" key="1">
    <source>
        <dbReference type="ARBA" id="ARBA00008520"/>
    </source>
</evidence>
<dbReference type="Proteomes" id="UP000243528">
    <property type="component" value="Unassembled WGS sequence"/>
</dbReference>
<dbReference type="GO" id="GO:0015768">
    <property type="term" value="P:maltose transport"/>
    <property type="evidence" value="ECO:0007669"/>
    <property type="project" value="TreeGrafter"/>
</dbReference>
<organism evidence="4 5">
    <name type="scientific">Haloactinopolyspora alba</name>
    <dbReference type="NCBI Taxonomy" id="648780"/>
    <lineage>
        <taxon>Bacteria</taxon>
        <taxon>Bacillati</taxon>
        <taxon>Actinomycetota</taxon>
        <taxon>Actinomycetes</taxon>
        <taxon>Jiangellales</taxon>
        <taxon>Jiangellaceae</taxon>
        <taxon>Haloactinopolyspora</taxon>
    </lineage>
</organism>
<sequence>MNMSDRDRRPGLLNRRQVLRAGAGAAGAALLGRCGGGASSSGSGRLTFQTFGTPAAAQVFQDAIDAYEQQNPDANVQLERIPFPQHYQKLNTRLMAGTGPDIVRIQYQRMGRYIQEGALADLSDHLPPGYADEFVPNVWSAVTENERPYGFPVDTGAHVLFYNTEIFDRLGITTPNSLEDAWRWDEFLSVAHRIKESGIVPYSVAMSWQPADNAYRWTGYLYQHGGRLLNADLTRSEVNTDAARETVEFTRSWFTDGLAPPDTSIKSGTQIQTLFANGDIAMMINGDFQTSFLQANMPEGWDATYLIRDVDTGNMLGGNGLAVTNNCAEPELAADFLKFLNNEENQLRIVLTSQLLPTRRSLAGRSAKELGYEFRPDIKDLALEHLPTVSETAVSETTSPAFGEINQALGDELEAAFKSGQSPDDTVAHLDQRIQDSLGSEPGG</sequence>
<keyword evidence="2" id="KW-0813">Transport</keyword>
<dbReference type="PROSITE" id="PS51318">
    <property type="entry name" value="TAT"/>
    <property type="match status" value="1"/>
</dbReference>
<dbReference type="Gene3D" id="3.40.190.10">
    <property type="entry name" value="Periplasmic binding protein-like II"/>
    <property type="match status" value="1"/>
</dbReference>
<dbReference type="CDD" id="cd13585">
    <property type="entry name" value="PBP2_TMBP_like"/>
    <property type="match status" value="1"/>
</dbReference>
<accession>A0A2P8DT42</accession>
<dbReference type="Pfam" id="PF01547">
    <property type="entry name" value="SBP_bac_1"/>
    <property type="match status" value="1"/>
</dbReference>
<reference evidence="4 5" key="1">
    <citation type="submission" date="2018-03" db="EMBL/GenBank/DDBJ databases">
        <title>Genomic Encyclopedia of Archaeal and Bacterial Type Strains, Phase II (KMG-II): from individual species to whole genera.</title>
        <authorList>
            <person name="Goeker M."/>
        </authorList>
    </citation>
    <scope>NUCLEOTIDE SEQUENCE [LARGE SCALE GENOMIC DNA]</scope>
    <source>
        <strain evidence="4 5">DSM 45211</strain>
    </source>
</reference>
<keyword evidence="5" id="KW-1185">Reference proteome</keyword>
<dbReference type="PANTHER" id="PTHR30061:SF50">
    <property type="entry name" value="MALTOSE_MALTODEXTRIN-BINDING PERIPLASMIC PROTEIN"/>
    <property type="match status" value="1"/>
</dbReference>
<dbReference type="OrthoDB" id="7918484at2"/>
<proteinExistence type="inferred from homology"/>
<keyword evidence="3" id="KW-0732">Signal</keyword>